<dbReference type="FunCoup" id="A0A672G9Y5">
    <property type="interactions" value="727"/>
</dbReference>
<dbReference type="Ensembl" id="ENSSFAT00005008358.1">
    <property type="protein sequence ID" value="ENSSFAP00005007959.1"/>
    <property type="gene ID" value="ENSSFAG00005004690.1"/>
</dbReference>
<feature type="region of interest" description="Disordered" evidence="2">
    <location>
        <begin position="357"/>
        <end position="399"/>
    </location>
</feature>
<evidence type="ECO:0000256" key="1">
    <source>
        <dbReference type="ARBA" id="ARBA00010453"/>
    </source>
</evidence>
<evidence type="ECO:0000313" key="3">
    <source>
        <dbReference type="Ensembl" id="ENSSFAP00005007959.1"/>
    </source>
</evidence>
<reference evidence="3" key="3">
    <citation type="submission" date="2025-09" db="UniProtKB">
        <authorList>
            <consortium name="Ensembl"/>
        </authorList>
    </citation>
    <scope>IDENTIFICATION</scope>
</reference>
<sequence length="399" mass="43861">MERGACACGEDGCRPEEVAPRPLCVRSLAVFFLRAEPWSLVRVKPPRVRLLPGRSSLRAQKRREKCAEQSGGMMGSFRRPRPRFMSSPVLSDLARFHASTPGLQISNATVWNRVQSAVIRVFQGKALQNNELYSLNESIRWLLKTEMGSFISDYFQNQLLTRGLSGVLDQILLHSRDDGEEQLVVLTDAWNRFFTETLPTLQAIFYPVQGQELTVRQMSLLAFRNLVLLRLPLQAAVGAAAPPPPAFLQMLLVLQGVHESGGPSPEYLQLERLLEAVVSPYLSNVIHSRNDVLSGSCHRPEVKVTQHRGSSDPWDSGSLSPLVEKEGEAYLEKAGGVRRHTVANPHSDVRLLLASSMMHAGRGGASGPPRDSGHQRTETSEETPGDGAQTGGTSGRDGD</sequence>
<evidence type="ECO:0000313" key="4">
    <source>
        <dbReference type="Proteomes" id="UP000472267"/>
    </source>
</evidence>
<evidence type="ECO:0000256" key="2">
    <source>
        <dbReference type="SAM" id="MobiDB-lite"/>
    </source>
</evidence>
<dbReference type="Proteomes" id="UP000472267">
    <property type="component" value="Chromosome 7"/>
</dbReference>
<protein>
    <submittedName>
        <fullName evidence="3">Proline-rich protein 5-like</fullName>
    </submittedName>
</protein>
<dbReference type="InParanoid" id="A0A672G9Y5"/>
<reference evidence="3" key="2">
    <citation type="submission" date="2025-08" db="UniProtKB">
        <authorList>
            <consortium name="Ensembl"/>
        </authorList>
    </citation>
    <scope>IDENTIFICATION</scope>
</reference>
<dbReference type="InterPro" id="IPR013745">
    <property type="entry name" value="Bit61/PRR5"/>
</dbReference>
<dbReference type="Pfam" id="PF08539">
    <property type="entry name" value="HbrB"/>
    <property type="match status" value="1"/>
</dbReference>
<dbReference type="OMA" id="QCAHRVP"/>
<comment type="similarity">
    <text evidence="1">Belongs to the PROTOR family.</text>
</comment>
<keyword evidence="4" id="KW-1185">Reference proteome</keyword>
<dbReference type="AlphaFoldDB" id="A0A672G9Y5"/>
<feature type="compositionally biased region" description="Gly residues" evidence="2">
    <location>
        <begin position="388"/>
        <end position="399"/>
    </location>
</feature>
<dbReference type="GO" id="GO:0038203">
    <property type="term" value="P:TORC2 signaling"/>
    <property type="evidence" value="ECO:0007669"/>
    <property type="project" value="TreeGrafter"/>
</dbReference>
<dbReference type="PANTHER" id="PTHR32428:SF3">
    <property type="entry name" value="PROLINE-RICH PROTEIN 5-LIKE"/>
    <property type="match status" value="1"/>
</dbReference>
<organism evidence="3 4">
    <name type="scientific">Salarias fasciatus</name>
    <name type="common">Jewelled blenny</name>
    <name type="synonym">Blennius fasciatus</name>
    <dbReference type="NCBI Taxonomy" id="181472"/>
    <lineage>
        <taxon>Eukaryota</taxon>
        <taxon>Metazoa</taxon>
        <taxon>Chordata</taxon>
        <taxon>Craniata</taxon>
        <taxon>Vertebrata</taxon>
        <taxon>Euteleostomi</taxon>
        <taxon>Actinopterygii</taxon>
        <taxon>Neopterygii</taxon>
        <taxon>Teleostei</taxon>
        <taxon>Neoteleostei</taxon>
        <taxon>Acanthomorphata</taxon>
        <taxon>Ovalentaria</taxon>
        <taxon>Blenniimorphae</taxon>
        <taxon>Blenniiformes</taxon>
        <taxon>Blennioidei</taxon>
        <taxon>Blenniidae</taxon>
        <taxon>Salariinae</taxon>
        <taxon>Salarias</taxon>
    </lineage>
</organism>
<proteinExistence type="inferred from homology"/>
<dbReference type="GeneID" id="115391974"/>
<reference evidence="3" key="1">
    <citation type="submission" date="2019-06" db="EMBL/GenBank/DDBJ databases">
        <authorList>
            <consortium name="Wellcome Sanger Institute Data Sharing"/>
        </authorList>
    </citation>
    <scope>NUCLEOTIDE SEQUENCE [LARGE SCALE GENOMIC DNA]</scope>
</reference>
<name>A0A672G9Y5_SALFA</name>
<dbReference type="GO" id="GO:0031932">
    <property type="term" value="C:TORC2 complex"/>
    <property type="evidence" value="ECO:0007669"/>
    <property type="project" value="TreeGrafter"/>
</dbReference>
<gene>
    <name evidence="3" type="primary">LOC115391974</name>
</gene>
<dbReference type="PANTHER" id="PTHR32428">
    <property type="entry name" value="TARGET OF RAPAMYCIN COMPLEX 2 SUBUNIT BIT61-RELATED"/>
    <property type="match status" value="1"/>
</dbReference>
<accession>A0A672G9Y5</accession>
<dbReference type="RefSeq" id="XP_029952271.1">
    <property type="nucleotide sequence ID" value="XM_030096411.1"/>
</dbReference>